<reference evidence="3 4" key="1">
    <citation type="submission" date="2022-10" db="EMBL/GenBank/DDBJ databases">
        <title>The complete genomes of actinobacterial strains from the NBC collection.</title>
        <authorList>
            <person name="Joergensen T.S."/>
            <person name="Alvarez Arevalo M."/>
            <person name="Sterndorff E.B."/>
            <person name="Faurdal D."/>
            <person name="Vuksanovic O."/>
            <person name="Mourched A.-S."/>
            <person name="Charusanti P."/>
            <person name="Shaw S."/>
            <person name="Blin K."/>
            <person name="Weber T."/>
        </authorList>
    </citation>
    <scope>NUCLEOTIDE SEQUENCE [LARGE SCALE GENOMIC DNA]</scope>
    <source>
        <strain evidence="3 4">NBC_01413</strain>
    </source>
</reference>
<evidence type="ECO:0000256" key="1">
    <source>
        <dbReference type="ARBA" id="ARBA00022723"/>
    </source>
</evidence>
<dbReference type="Pfam" id="PF01903">
    <property type="entry name" value="CbiX"/>
    <property type="match status" value="2"/>
</dbReference>
<keyword evidence="2" id="KW-0456">Lyase</keyword>
<organism evidence="3 4">
    <name type="scientific">Nocardia salmonicida</name>
    <dbReference type="NCBI Taxonomy" id="53431"/>
    <lineage>
        <taxon>Bacteria</taxon>
        <taxon>Bacillati</taxon>
        <taxon>Actinomycetota</taxon>
        <taxon>Actinomycetes</taxon>
        <taxon>Mycobacteriales</taxon>
        <taxon>Nocardiaceae</taxon>
        <taxon>Nocardia</taxon>
    </lineage>
</organism>
<dbReference type="SUPFAM" id="SSF53800">
    <property type="entry name" value="Chelatase"/>
    <property type="match status" value="1"/>
</dbReference>
<keyword evidence="4" id="KW-1185">Reference proteome</keyword>
<dbReference type="CDD" id="cd03414">
    <property type="entry name" value="CbiX_SirB_C"/>
    <property type="match status" value="1"/>
</dbReference>
<dbReference type="Gene3D" id="3.40.50.1400">
    <property type="match status" value="2"/>
</dbReference>
<dbReference type="EMBL" id="CP109527">
    <property type="protein sequence ID" value="WTY38392.1"/>
    <property type="molecule type" value="Genomic_DNA"/>
</dbReference>
<accession>A0ABZ1NEE6</accession>
<dbReference type="InterPro" id="IPR002762">
    <property type="entry name" value="CbiX-like"/>
</dbReference>
<dbReference type="RefSeq" id="WP_328660111.1">
    <property type="nucleotide sequence ID" value="NZ_CP108014.1"/>
</dbReference>
<dbReference type="GeneID" id="91374749"/>
<proteinExistence type="predicted"/>
<keyword evidence="1" id="KW-0479">Metal-binding</keyword>
<dbReference type="InterPro" id="IPR050963">
    <property type="entry name" value="Sirohydro_Cobaltochel/CbiX"/>
</dbReference>
<protein>
    <submittedName>
        <fullName evidence="3">Sirohydrochlorin chelatase</fullName>
    </submittedName>
</protein>
<name>A0ABZ1NEE6_9NOCA</name>
<gene>
    <name evidence="3" type="ORF">OG308_11400</name>
</gene>
<sequence length="310" mass="31693">MYRLSAPPRGAVSAPRGAGGPALIAVAHGSRDPRSAATMAAVIAEVAAARPDIPVRLAFLDLSAPSVDEVVDDLAARGHTDVIVVPLLLGNAFHARVDLPALLADATRRHSRLQLIQAPVLGPDPLLISALADRVATACRLPSLTAPMAADSQPAVQLSADHGSTATTLHASVGPSWLAPLSVVTPATGPRGEPSLGIAVAAVGSRDAAANRRTAVVARRLAAVTGCSTEICFATVEPGLAPAVDRLRARGAERIVVAPWFLAPGLLTDRLVAAAPEVVHADVIGAHTALVDVIWTRYDDGVAADLDLSA</sequence>
<evidence type="ECO:0000313" key="4">
    <source>
        <dbReference type="Proteomes" id="UP001621418"/>
    </source>
</evidence>
<dbReference type="Proteomes" id="UP001621418">
    <property type="component" value="Chromosome"/>
</dbReference>
<evidence type="ECO:0000256" key="2">
    <source>
        <dbReference type="ARBA" id="ARBA00023239"/>
    </source>
</evidence>
<dbReference type="PANTHER" id="PTHR33542:SF5">
    <property type="entry name" value="FERROCHELATASE CHE1"/>
    <property type="match status" value="1"/>
</dbReference>
<evidence type="ECO:0000313" key="3">
    <source>
        <dbReference type="EMBL" id="WTY38392.1"/>
    </source>
</evidence>
<dbReference type="PANTHER" id="PTHR33542">
    <property type="entry name" value="SIROHYDROCHLORIN FERROCHELATASE, CHLOROPLASTIC"/>
    <property type="match status" value="1"/>
</dbReference>
<dbReference type="CDD" id="cd03416">
    <property type="entry name" value="CbiX_SirB_N"/>
    <property type="match status" value="1"/>
</dbReference>